<protein>
    <recommendedName>
        <fullName evidence="4">DUF4378 domain-containing protein</fullName>
    </recommendedName>
</protein>
<dbReference type="AlphaFoldDB" id="A0A8K0H9N7"/>
<feature type="compositionally biased region" description="Low complexity" evidence="1">
    <location>
        <begin position="208"/>
        <end position="219"/>
    </location>
</feature>
<dbReference type="PANTHER" id="PTHR33623">
    <property type="entry name" value="OS04G0572500 PROTEIN"/>
    <property type="match status" value="1"/>
</dbReference>
<dbReference type="Proteomes" id="UP000796880">
    <property type="component" value="Unassembled WGS sequence"/>
</dbReference>
<evidence type="ECO:0000313" key="3">
    <source>
        <dbReference type="Proteomes" id="UP000796880"/>
    </source>
</evidence>
<feature type="region of interest" description="Disordered" evidence="1">
    <location>
        <begin position="167"/>
        <end position="222"/>
    </location>
</feature>
<organism evidence="2 3">
    <name type="scientific">Rhamnella rubrinervis</name>
    <dbReference type="NCBI Taxonomy" id="2594499"/>
    <lineage>
        <taxon>Eukaryota</taxon>
        <taxon>Viridiplantae</taxon>
        <taxon>Streptophyta</taxon>
        <taxon>Embryophyta</taxon>
        <taxon>Tracheophyta</taxon>
        <taxon>Spermatophyta</taxon>
        <taxon>Magnoliopsida</taxon>
        <taxon>eudicotyledons</taxon>
        <taxon>Gunneridae</taxon>
        <taxon>Pentapetalae</taxon>
        <taxon>rosids</taxon>
        <taxon>fabids</taxon>
        <taxon>Rosales</taxon>
        <taxon>Rhamnaceae</taxon>
        <taxon>rhamnoid group</taxon>
        <taxon>Rhamneae</taxon>
        <taxon>Rhamnella</taxon>
    </lineage>
</organism>
<feature type="region of interest" description="Disordered" evidence="1">
    <location>
        <begin position="364"/>
        <end position="383"/>
    </location>
</feature>
<evidence type="ECO:0000313" key="2">
    <source>
        <dbReference type="EMBL" id="KAF3448482.1"/>
    </source>
</evidence>
<reference evidence="2" key="1">
    <citation type="submission" date="2020-03" db="EMBL/GenBank/DDBJ databases">
        <title>A high-quality chromosome-level genome assembly of a woody plant with both climbing and erect habits, Rhamnella rubrinervis.</title>
        <authorList>
            <person name="Lu Z."/>
            <person name="Yang Y."/>
            <person name="Zhu X."/>
            <person name="Sun Y."/>
        </authorList>
    </citation>
    <scope>NUCLEOTIDE SEQUENCE</scope>
    <source>
        <strain evidence="2">BYM</strain>
        <tissue evidence="2">Leaf</tissue>
    </source>
</reference>
<keyword evidence="3" id="KW-1185">Reference proteome</keyword>
<evidence type="ECO:0008006" key="4">
    <source>
        <dbReference type="Google" id="ProtNLM"/>
    </source>
</evidence>
<proteinExistence type="predicted"/>
<feature type="compositionally biased region" description="Low complexity" evidence="1">
    <location>
        <begin position="177"/>
        <end position="193"/>
    </location>
</feature>
<accession>A0A8K0H9N7</accession>
<feature type="compositionally biased region" description="Basic and acidic residues" evidence="1">
    <location>
        <begin position="372"/>
        <end position="383"/>
    </location>
</feature>
<sequence length="498" mass="56197">MGSLSVSDRRLRKSKTSERRPLMLKDFLMEDLSSCSSNGFKSLPRRQCCTTVRFLLEIDLKPREVSNGSNTKQVLHRRSRSRAAASITVSALQRASDVVIKVVKQFPFPSVKSPSPSTSNKPRKGLLPRSISRKLLRKSFWWKTERVLDEGDNIRRWRSFRDFLEEHDDHKPSDQNTISSTVVTSRLSTSTSSNRYSGAESEFTSDMSSGSSNGNSESSTANDVVVKVGKDISRKVNKKVDITVGEDSVETATTTTASPFQNAKEGKSGAVEGHSLASWALGIAWGSSGWPNEEKEQFSPVSVLDCPFEDEDEDEATSPFRRGLGRTEGSKQKLKHKKIRRFENLQAQTEPVDLEKRMAIMSELEDDNETVSSRHNDDEEGSEEKARELVQLVFKTITPSNKLAFMKSENLLFDFFRERMMAGVVVVEVMKVAEDWINGKQQEVLIGWEVKEGRYGYVKDMEKGGGWRNLDDEIHQLILELEVELWNSLLDQLLLDGL</sequence>
<evidence type="ECO:0000256" key="1">
    <source>
        <dbReference type="SAM" id="MobiDB-lite"/>
    </source>
</evidence>
<dbReference type="EMBL" id="VOIH02000004">
    <property type="protein sequence ID" value="KAF3448482.1"/>
    <property type="molecule type" value="Genomic_DNA"/>
</dbReference>
<dbReference type="OrthoDB" id="668456at2759"/>
<name>A0A8K0H9N7_9ROSA</name>
<gene>
    <name evidence="2" type="ORF">FNV43_RR09195</name>
</gene>
<feature type="region of interest" description="Disordered" evidence="1">
    <location>
        <begin position="311"/>
        <end position="335"/>
    </location>
</feature>
<comment type="caution">
    <text evidence="2">The sequence shown here is derived from an EMBL/GenBank/DDBJ whole genome shotgun (WGS) entry which is preliminary data.</text>
</comment>
<dbReference type="PANTHER" id="PTHR33623:SF4">
    <property type="entry name" value="DUF4378 DOMAIN-CONTAINING PROTEIN"/>
    <property type="match status" value="1"/>
</dbReference>